<dbReference type="EMBL" id="JBHTBH010000005">
    <property type="protein sequence ID" value="MFC7328634.1"/>
    <property type="molecule type" value="Genomic_DNA"/>
</dbReference>
<accession>A0ABW2KF34</accession>
<dbReference type="RefSeq" id="WP_379871282.1">
    <property type="nucleotide sequence ID" value="NZ_JBHTBH010000005.1"/>
</dbReference>
<name>A0ABW2KF34_9ACTN</name>
<protein>
    <submittedName>
        <fullName evidence="1">Uncharacterized protein</fullName>
    </submittedName>
</protein>
<proteinExistence type="predicted"/>
<keyword evidence="2" id="KW-1185">Reference proteome</keyword>
<gene>
    <name evidence="1" type="ORF">ACFQRF_12860</name>
</gene>
<sequence>MTARIGWSGSLHRGLATVVTDHGVQGRILGYRLHWYPRMRPCRSCTAR</sequence>
<evidence type="ECO:0000313" key="1">
    <source>
        <dbReference type="EMBL" id="MFC7328634.1"/>
    </source>
</evidence>
<reference evidence="2" key="1">
    <citation type="journal article" date="2019" name="Int. J. Syst. Evol. Microbiol.">
        <title>The Global Catalogue of Microorganisms (GCM) 10K type strain sequencing project: providing services to taxonomists for standard genome sequencing and annotation.</title>
        <authorList>
            <consortium name="The Broad Institute Genomics Platform"/>
            <consortium name="The Broad Institute Genome Sequencing Center for Infectious Disease"/>
            <person name="Wu L."/>
            <person name="Ma J."/>
        </authorList>
    </citation>
    <scope>NUCLEOTIDE SEQUENCE [LARGE SCALE GENOMIC DNA]</scope>
    <source>
        <strain evidence="2">CGMCC 4.7382</strain>
    </source>
</reference>
<dbReference type="Proteomes" id="UP001596540">
    <property type="component" value="Unassembled WGS sequence"/>
</dbReference>
<comment type="caution">
    <text evidence="1">The sequence shown here is derived from an EMBL/GenBank/DDBJ whole genome shotgun (WGS) entry which is preliminary data.</text>
</comment>
<evidence type="ECO:0000313" key="2">
    <source>
        <dbReference type="Proteomes" id="UP001596540"/>
    </source>
</evidence>
<organism evidence="1 2">
    <name type="scientific">Marinactinospora rubrisoli</name>
    <dbReference type="NCBI Taxonomy" id="2715399"/>
    <lineage>
        <taxon>Bacteria</taxon>
        <taxon>Bacillati</taxon>
        <taxon>Actinomycetota</taxon>
        <taxon>Actinomycetes</taxon>
        <taxon>Streptosporangiales</taxon>
        <taxon>Nocardiopsidaceae</taxon>
        <taxon>Marinactinospora</taxon>
    </lineage>
</organism>